<sequence>MNMCPSYKRKLPPELCLKGQVFFIWSSPHTLQIATEKIPLLGGRIETFLSKQITTILVESTYTVAAQQFCNDLTFRASYAPNAIVGSNYCHPGVLYNLPSTSRGYKFLAATNTSSYDNILLFARQWAIPILELGSFLSSIEPFVKSLSTVNHSTKKNQNISSLTGCFIKFECYTKKFRPCYKMFSSDPERLMPLRNANVLIKAENCNVILDKPTGPRQLHPNHMDLNNRLQYRTQDSKTPVKDKKFPKLKPKEENNYCECCRTHFNDLKTHIKSANHQKFVSNEKNYESVNNILKMLPSPQEFIQKHQNPEQASNLVLFNGDMMHNKNTGLMADLPIPLNLHIKKCESPVPLNLHDKQPEEIALPLNLHVKKDESPSPLNLHVNQNEGIKQESPPAHIEPSPLGNDNSVKSEIDVVGIKPDSPPDDDIVDCKDLCLPEVTNELLLESCVGDTLLDKTNTATLAQLCIKNFENCWMENIDNLPDMDDMMFDDNIFDFEDCKSKGDENECPDQEGDFSPEMNSPGFVSGISTDLKTQPNANTSILINSSIDLKDTPVKVEEAANSLEVFSPMCKTDVKYPKSLSPSNLGINDSLISDKINLDKNFDVKSNASPFYIDKQNMNMSPSCSNPIPVKLTEQMFSSESSDDENENLISNALNMINSNSDNEMKTDKDHFENAISKSLLQHGDRNISVTNLEQSCASNIELNDLKNTGHSPISNVESRNAIQSEVSCANSPVLPCVSSPAADVAISNRNGNEIPCSDSAPGPRTSYSEMISRSPTERVDVGNAVSNPITSTCISDQNMKEITRTENDLITVDLSKVVNQNPTERISTSNAISNPSMSTDVFTRSIGEVTCAGNNAMPLDYSKAIHQNSERIGSSNTISNHATNAGLSNQSINEAACMDSNAMPIDFSKVINQNSTEKISSSDTISNPVDIDMSDQSIKEMTFDEHDVNLAEFERVLNQNALERTSVTASNLSNQNPSVSDINYLDMISHIRHQLDNGRVNNEIRNSAFSNVSSVSMSDGINSPAGVKNAVPIRGTMGNSITDNVERSIVKNTEGTCVNNNEKIGATPSETLNKDLSCNKVCYPLQTQTSGAMPGYIGNVQQPCTENFKPLSIKHSVQNCVSKGDTQTVSVNKRNSDGVRHRDSMCDYSKGKDSKSLERMYCGSSKRDARSRKETLMVQSHTPYTKAQSFADPPKTKIPHRKTTRKLRKLPSLWSVSILPGKGLKLKFTCLQPESLVTVESDEEGAQPVKHRECQ</sequence>
<dbReference type="GO" id="GO:0008270">
    <property type="term" value="F:zinc ion binding"/>
    <property type="evidence" value="ECO:0007669"/>
    <property type="project" value="UniProtKB-KW"/>
</dbReference>
<evidence type="ECO:0000256" key="2">
    <source>
        <dbReference type="ARBA" id="ARBA00022771"/>
    </source>
</evidence>
<protein>
    <recommendedName>
        <fullName evidence="6">DBF4-type domain-containing protein</fullName>
    </recommendedName>
</protein>
<feature type="region of interest" description="Disordered" evidence="5">
    <location>
        <begin position="1130"/>
        <end position="1152"/>
    </location>
</feature>
<dbReference type="Gene3D" id="6.10.250.3410">
    <property type="entry name" value="DBF zinc finger"/>
    <property type="match status" value="1"/>
</dbReference>
<dbReference type="Proteomes" id="UP001497382">
    <property type="component" value="Unassembled WGS sequence"/>
</dbReference>
<evidence type="ECO:0000256" key="5">
    <source>
        <dbReference type="SAM" id="MobiDB-lite"/>
    </source>
</evidence>
<keyword evidence="3" id="KW-0862">Zinc</keyword>
<dbReference type="PROSITE" id="PS51265">
    <property type="entry name" value="ZF_DBF4"/>
    <property type="match status" value="1"/>
</dbReference>
<evidence type="ECO:0000259" key="6">
    <source>
        <dbReference type="PROSITE" id="PS51265"/>
    </source>
</evidence>
<dbReference type="SMART" id="SM00586">
    <property type="entry name" value="ZnF_DBF"/>
    <property type="match status" value="1"/>
</dbReference>
<evidence type="ECO:0000256" key="4">
    <source>
        <dbReference type="PROSITE-ProRule" id="PRU00600"/>
    </source>
</evidence>
<dbReference type="FunFam" id="6.10.250.3410:FF:000001">
    <property type="entry name" value="Protein DBF4 homolog A"/>
    <property type="match status" value="1"/>
</dbReference>
<feature type="compositionally biased region" description="Basic and acidic residues" evidence="5">
    <location>
        <begin position="1167"/>
        <end position="1177"/>
    </location>
</feature>
<gene>
    <name evidence="7" type="ORF">LARSCL_LOCUS8237</name>
</gene>
<evidence type="ECO:0000313" key="8">
    <source>
        <dbReference type="Proteomes" id="UP001497382"/>
    </source>
</evidence>
<proteinExistence type="predicted"/>
<keyword evidence="2 4" id="KW-0863">Zinc-finger</keyword>
<dbReference type="Pfam" id="PF07535">
    <property type="entry name" value="zf-DBF"/>
    <property type="match status" value="1"/>
</dbReference>
<dbReference type="InterPro" id="IPR038545">
    <property type="entry name" value="Znf_DBF_sf"/>
</dbReference>
<feature type="compositionally biased region" description="Polar residues" evidence="5">
    <location>
        <begin position="767"/>
        <end position="776"/>
    </location>
</feature>
<dbReference type="AlphaFoldDB" id="A0AAV1ZV44"/>
<keyword evidence="8" id="KW-1185">Reference proteome</keyword>
<dbReference type="EMBL" id="CAXIEN010000087">
    <property type="protein sequence ID" value="CAL1275693.1"/>
    <property type="molecule type" value="Genomic_DNA"/>
</dbReference>
<dbReference type="InterPro" id="IPR006572">
    <property type="entry name" value="Znf_DBF"/>
</dbReference>
<feature type="region of interest" description="Disordered" evidence="5">
    <location>
        <begin position="1166"/>
        <end position="1203"/>
    </location>
</feature>
<evidence type="ECO:0000256" key="1">
    <source>
        <dbReference type="ARBA" id="ARBA00022723"/>
    </source>
</evidence>
<feature type="region of interest" description="Disordered" evidence="5">
    <location>
        <begin position="755"/>
        <end position="776"/>
    </location>
</feature>
<feature type="compositionally biased region" description="Basic and acidic residues" evidence="5">
    <location>
        <begin position="1136"/>
        <end position="1152"/>
    </location>
</feature>
<name>A0AAV1ZV44_9ARAC</name>
<dbReference type="GO" id="GO:0005634">
    <property type="term" value="C:nucleus"/>
    <property type="evidence" value="ECO:0007669"/>
    <property type="project" value="UniProtKB-ARBA"/>
</dbReference>
<dbReference type="GO" id="GO:0003676">
    <property type="term" value="F:nucleic acid binding"/>
    <property type="evidence" value="ECO:0007669"/>
    <property type="project" value="InterPro"/>
</dbReference>
<accession>A0AAV1ZV44</accession>
<evidence type="ECO:0000256" key="3">
    <source>
        <dbReference type="ARBA" id="ARBA00022833"/>
    </source>
</evidence>
<feature type="domain" description="DBF4-type" evidence="6">
    <location>
        <begin position="251"/>
        <end position="300"/>
    </location>
</feature>
<reference evidence="7 8" key="1">
    <citation type="submission" date="2024-04" db="EMBL/GenBank/DDBJ databases">
        <authorList>
            <person name="Rising A."/>
            <person name="Reimegard J."/>
            <person name="Sonavane S."/>
            <person name="Akerstrom W."/>
            <person name="Nylinder S."/>
            <person name="Hedman E."/>
            <person name="Kallberg Y."/>
        </authorList>
    </citation>
    <scope>NUCLEOTIDE SEQUENCE [LARGE SCALE GENOMIC DNA]</scope>
</reference>
<keyword evidence="1" id="KW-0479">Metal-binding</keyword>
<comment type="caution">
    <text evidence="7">The sequence shown here is derived from an EMBL/GenBank/DDBJ whole genome shotgun (WGS) entry which is preliminary data.</text>
</comment>
<organism evidence="7 8">
    <name type="scientific">Larinioides sclopetarius</name>
    <dbReference type="NCBI Taxonomy" id="280406"/>
    <lineage>
        <taxon>Eukaryota</taxon>
        <taxon>Metazoa</taxon>
        <taxon>Ecdysozoa</taxon>
        <taxon>Arthropoda</taxon>
        <taxon>Chelicerata</taxon>
        <taxon>Arachnida</taxon>
        <taxon>Araneae</taxon>
        <taxon>Araneomorphae</taxon>
        <taxon>Entelegynae</taxon>
        <taxon>Araneoidea</taxon>
        <taxon>Araneidae</taxon>
        <taxon>Larinioides</taxon>
    </lineage>
</organism>
<evidence type="ECO:0000313" key="7">
    <source>
        <dbReference type="EMBL" id="CAL1275693.1"/>
    </source>
</evidence>
<feature type="compositionally biased region" description="Polar residues" evidence="5">
    <location>
        <begin position="1179"/>
        <end position="1190"/>
    </location>
</feature>